<evidence type="ECO:0000313" key="2">
    <source>
        <dbReference type="EMBL" id="NDP47651.1"/>
    </source>
</evidence>
<protein>
    <submittedName>
        <fullName evidence="2">Uncharacterized protein</fullName>
    </submittedName>
</protein>
<accession>A0A7C9K1H2</accession>
<dbReference type="AlphaFoldDB" id="A0A7C9K1H2"/>
<comment type="caution">
    <text evidence="2">The sequence shown here is derived from an EMBL/GenBank/DDBJ whole genome shotgun (WGS) entry which is preliminary data.</text>
</comment>
<organism evidence="2 3">
    <name type="scientific">Sulfuriferula multivorans</name>
    <dbReference type="NCBI Taxonomy" id="1559896"/>
    <lineage>
        <taxon>Bacteria</taxon>
        <taxon>Pseudomonadati</taxon>
        <taxon>Pseudomonadota</taxon>
        <taxon>Betaproteobacteria</taxon>
        <taxon>Nitrosomonadales</taxon>
        <taxon>Sulfuricellaceae</taxon>
        <taxon>Sulfuriferula</taxon>
    </lineage>
</organism>
<sequence length="77" mass="8606">MNPGCRVMGLFLVALALFQSLTVAVDAWHAGQWPNLPSEWVRLALLPLALWVYVRYFSVWGNCQCGSDNEGYVTVTC</sequence>
<evidence type="ECO:0000313" key="3">
    <source>
        <dbReference type="Proteomes" id="UP000483432"/>
    </source>
</evidence>
<reference evidence="2 3" key="1">
    <citation type="submission" date="2019-09" db="EMBL/GenBank/DDBJ databases">
        <title>H2 Metabolism Revealed by Metagenomic Analysis in Subglacial Sediment of East Antarctica.</title>
        <authorList>
            <person name="Yang Z."/>
            <person name="Zhang Y."/>
            <person name="Lv Y."/>
            <person name="Yan W."/>
            <person name="Xiao X."/>
            <person name="Sun B."/>
            <person name="Ma H."/>
        </authorList>
    </citation>
    <scope>NUCLEOTIDE SEQUENCE [LARGE SCALE GENOMIC DNA]</scope>
    <source>
        <strain evidence="2">Bin2_2</strain>
    </source>
</reference>
<dbReference type="EMBL" id="JAAFGW010000046">
    <property type="protein sequence ID" value="NDP47651.1"/>
    <property type="molecule type" value="Genomic_DNA"/>
</dbReference>
<evidence type="ECO:0000256" key="1">
    <source>
        <dbReference type="SAM" id="Phobius"/>
    </source>
</evidence>
<keyword evidence="1" id="KW-0812">Transmembrane</keyword>
<proteinExistence type="predicted"/>
<gene>
    <name evidence="2" type="ORF">GZ085_04515</name>
</gene>
<keyword evidence="1" id="KW-1133">Transmembrane helix</keyword>
<name>A0A7C9K1H2_9PROT</name>
<feature type="transmembrane region" description="Helical" evidence="1">
    <location>
        <begin position="40"/>
        <end position="57"/>
    </location>
</feature>
<dbReference type="Proteomes" id="UP000483432">
    <property type="component" value="Unassembled WGS sequence"/>
</dbReference>
<keyword evidence="1" id="KW-0472">Membrane</keyword>